<evidence type="ECO:0000313" key="3">
    <source>
        <dbReference type="Proteomes" id="UP001066276"/>
    </source>
</evidence>
<dbReference type="AlphaFoldDB" id="A0AAV7P9K6"/>
<reference evidence="2" key="1">
    <citation type="journal article" date="2022" name="bioRxiv">
        <title>Sequencing and chromosome-scale assembly of the giantPleurodeles waltlgenome.</title>
        <authorList>
            <person name="Brown T."/>
            <person name="Elewa A."/>
            <person name="Iarovenko S."/>
            <person name="Subramanian E."/>
            <person name="Araus A.J."/>
            <person name="Petzold A."/>
            <person name="Susuki M."/>
            <person name="Suzuki K.-i.T."/>
            <person name="Hayashi T."/>
            <person name="Toyoda A."/>
            <person name="Oliveira C."/>
            <person name="Osipova E."/>
            <person name="Leigh N.D."/>
            <person name="Simon A."/>
            <person name="Yun M.H."/>
        </authorList>
    </citation>
    <scope>NUCLEOTIDE SEQUENCE</scope>
    <source>
        <strain evidence="2">20211129_DDA</strain>
        <tissue evidence="2">Liver</tissue>
    </source>
</reference>
<feature type="compositionally biased region" description="Basic residues" evidence="1">
    <location>
        <begin position="46"/>
        <end position="55"/>
    </location>
</feature>
<sequence>MGPPPPKSSTQPPVAGSAAAPSWPPPAVGSQPKCHADSLNRGPKFDRRHPRRRAALRPPSRNSVTRLCNTPYLGSPGAAPTPQRSQDSSSGFSNAWIHQCTAPLQLIPRRQHTPQARSAAHLQASPGKRLRQIRLRAAQFPSFSQAMEGGNLVLPPVPHRLLYFCYWFWQLRLAPMCRIIAGFRSGRRSSLRERPSRCSAGHAPRYSSYPFSIS</sequence>
<evidence type="ECO:0000313" key="2">
    <source>
        <dbReference type="EMBL" id="KAJ1123850.1"/>
    </source>
</evidence>
<evidence type="ECO:0000256" key="1">
    <source>
        <dbReference type="SAM" id="MobiDB-lite"/>
    </source>
</evidence>
<feature type="compositionally biased region" description="Polar residues" evidence="1">
    <location>
        <begin position="82"/>
        <end position="92"/>
    </location>
</feature>
<protein>
    <submittedName>
        <fullName evidence="2">Uncharacterized protein</fullName>
    </submittedName>
</protein>
<name>A0AAV7P9K6_PLEWA</name>
<dbReference type="Proteomes" id="UP001066276">
    <property type="component" value="Chromosome 7"/>
</dbReference>
<feature type="region of interest" description="Disordered" evidence="1">
    <location>
        <begin position="1"/>
        <end position="92"/>
    </location>
</feature>
<gene>
    <name evidence="2" type="ORF">NDU88_002317</name>
</gene>
<accession>A0AAV7P9K6</accession>
<dbReference type="EMBL" id="JANPWB010000011">
    <property type="protein sequence ID" value="KAJ1123850.1"/>
    <property type="molecule type" value="Genomic_DNA"/>
</dbReference>
<comment type="caution">
    <text evidence="2">The sequence shown here is derived from an EMBL/GenBank/DDBJ whole genome shotgun (WGS) entry which is preliminary data.</text>
</comment>
<organism evidence="2 3">
    <name type="scientific">Pleurodeles waltl</name>
    <name type="common">Iberian ribbed newt</name>
    <dbReference type="NCBI Taxonomy" id="8319"/>
    <lineage>
        <taxon>Eukaryota</taxon>
        <taxon>Metazoa</taxon>
        <taxon>Chordata</taxon>
        <taxon>Craniata</taxon>
        <taxon>Vertebrata</taxon>
        <taxon>Euteleostomi</taxon>
        <taxon>Amphibia</taxon>
        <taxon>Batrachia</taxon>
        <taxon>Caudata</taxon>
        <taxon>Salamandroidea</taxon>
        <taxon>Salamandridae</taxon>
        <taxon>Pleurodelinae</taxon>
        <taxon>Pleurodeles</taxon>
    </lineage>
</organism>
<feature type="compositionally biased region" description="Low complexity" evidence="1">
    <location>
        <begin position="8"/>
        <end position="21"/>
    </location>
</feature>
<keyword evidence="3" id="KW-1185">Reference proteome</keyword>
<proteinExistence type="predicted"/>